<dbReference type="Pfam" id="PF03995">
    <property type="entry name" value="Inhibitor_I36"/>
    <property type="match status" value="1"/>
</dbReference>
<evidence type="ECO:0000313" key="3">
    <source>
        <dbReference type="Proteomes" id="UP000316603"/>
    </source>
</evidence>
<feature type="transmembrane region" description="Helical" evidence="1">
    <location>
        <begin position="12"/>
        <end position="31"/>
    </location>
</feature>
<accession>A0A561SGU2</accession>
<proteinExistence type="predicted"/>
<keyword evidence="1" id="KW-0812">Transmembrane</keyword>
<dbReference type="AlphaFoldDB" id="A0A561SGU2"/>
<organism evidence="2 3">
    <name type="scientific">Streptomyces capillispiralis</name>
    <dbReference type="NCBI Taxonomy" id="68182"/>
    <lineage>
        <taxon>Bacteria</taxon>
        <taxon>Bacillati</taxon>
        <taxon>Actinomycetota</taxon>
        <taxon>Actinomycetes</taxon>
        <taxon>Kitasatosporales</taxon>
        <taxon>Streptomycetaceae</taxon>
        <taxon>Streptomyces</taxon>
    </lineage>
</organism>
<dbReference type="EMBL" id="VIWV01000002">
    <property type="protein sequence ID" value="TWF74078.1"/>
    <property type="molecule type" value="Genomic_DNA"/>
</dbReference>
<sequence length="173" mass="18422">MDQRKEYIVKKSIIASLVALPLVVGGGFVLMDRQDGGTGPIKADSVPALSTKAGASAGIGEFCVFPDRDFGGRFEYGGSIGFTFPNYCLKPGEFDADLADNRDVGIGGRSGIDNVVSSISNDTDIAYCVYLAKNFEIGFGEMEIPPRTSFAYVGDLNNDGITSIRPKNSRQAC</sequence>
<keyword evidence="1" id="KW-1133">Transmembrane helix</keyword>
<keyword evidence="3" id="KW-1185">Reference proteome</keyword>
<comment type="caution">
    <text evidence="2">The sequence shown here is derived from an EMBL/GenBank/DDBJ whole genome shotgun (WGS) entry which is preliminary data.</text>
</comment>
<evidence type="ECO:0000313" key="2">
    <source>
        <dbReference type="EMBL" id="TWF74078.1"/>
    </source>
</evidence>
<gene>
    <name evidence="2" type="ORF">FHX78_12110</name>
</gene>
<protein>
    <submittedName>
        <fullName evidence="2">Peptidase inhibitor family I36</fullName>
    </submittedName>
</protein>
<reference evidence="2 3" key="1">
    <citation type="submission" date="2019-06" db="EMBL/GenBank/DDBJ databases">
        <title>Sequencing the genomes of 1000 actinobacteria strains.</title>
        <authorList>
            <person name="Klenk H.-P."/>
        </authorList>
    </citation>
    <scope>NUCLEOTIDE SEQUENCE [LARGE SCALE GENOMIC DNA]</scope>
    <source>
        <strain evidence="2 3">DSM 41695</strain>
    </source>
</reference>
<dbReference type="Proteomes" id="UP000316603">
    <property type="component" value="Unassembled WGS sequence"/>
</dbReference>
<name>A0A561SGU2_9ACTN</name>
<keyword evidence="1" id="KW-0472">Membrane</keyword>
<evidence type="ECO:0000256" key="1">
    <source>
        <dbReference type="SAM" id="Phobius"/>
    </source>
</evidence>